<name>A0A2M7W0X6_9BACT</name>
<organism evidence="1 2">
    <name type="scientific">Candidatus Dojkabacteria bacterium CG_4_10_14_0_2_um_filter_Dojkabacteria_WS6_41_15</name>
    <dbReference type="NCBI Taxonomy" id="2014249"/>
    <lineage>
        <taxon>Bacteria</taxon>
        <taxon>Candidatus Dojkabacteria</taxon>
    </lineage>
</organism>
<sequence length="130" mass="14888">MGKGIEPESVDEEAMIQHYLALLETVRSEVANTDPTKKMGYYPEQSIDIVKYSIEKGWLFFNKNGQVHESEFLSPEDPADPSMDPLAISRSMARELVDSGLRDFRDYPPEVRVFVLVLAEQYKSEQSQQK</sequence>
<evidence type="ECO:0000313" key="1">
    <source>
        <dbReference type="EMBL" id="PJA12572.1"/>
    </source>
</evidence>
<comment type="caution">
    <text evidence="1">The sequence shown here is derived from an EMBL/GenBank/DDBJ whole genome shotgun (WGS) entry which is preliminary data.</text>
</comment>
<dbReference type="Proteomes" id="UP000228952">
    <property type="component" value="Unassembled WGS sequence"/>
</dbReference>
<dbReference type="EMBL" id="PFQB01000108">
    <property type="protein sequence ID" value="PJA12572.1"/>
    <property type="molecule type" value="Genomic_DNA"/>
</dbReference>
<dbReference type="AlphaFoldDB" id="A0A2M7W0X6"/>
<accession>A0A2M7W0X6</accession>
<gene>
    <name evidence="1" type="ORF">COX64_04440</name>
</gene>
<evidence type="ECO:0000313" key="2">
    <source>
        <dbReference type="Proteomes" id="UP000228952"/>
    </source>
</evidence>
<reference evidence="2" key="1">
    <citation type="submission" date="2017-09" db="EMBL/GenBank/DDBJ databases">
        <title>Depth-based differentiation of microbial function through sediment-hosted aquifers and enrichment of novel symbionts in the deep terrestrial subsurface.</title>
        <authorList>
            <person name="Probst A.J."/>
            <person name="Ladd B."/>
            <person name="Jarett J.K."/>
            <person name="Geller-Mcgrath D.E."/>
            <person name="Sieber C.M.K."/>
            <person name="Emerson J.B."/>
            <person name="Anantharaman K."/>
            <person name="Thomas B.C."/>
            <person name="Malmstrom R."/>
            <person name="Stieglmeier M."/>
            <person name="Klingl A."/>
            <person name="Woyke T."/>
            <person name="Ryan C.M."/>
            <person name="Banfield J.F."/>
        </authorList>
    </citation>
    <scope>NUCLEOTIDE SEQUENCE [LARGE SCALE GENOMIC DNA]</scope>
</reference>
<proteinExistence type="predicted"/>
<protein>
    <submittedName>
        <fullName evidence="1">Uncharacterized protein</fullName>
    </submittedName>
</protein>